<dbReference type="Pfam" id="PF03936">
    <property type="entry name" value="Terpene_synth_C"/>
    <property type="match status" value="1"/>
</dbReference>
<dbReference type="OrthoDB" id="1936865at2759"/>
<dbReference type="Gene3D" id="1.50.10.130">
    <property type="entry name" value="Terpene synthase, N-terminal domain"/>
    <property type="match status" value="1"/>
</dbReference>
<proteinExistence type="predicted"/>
<sequence length="259" mass="30414">MYKLAHGEKADVFNKFMDSDGKFKDSLREDVDGLLSLYEASYLGQHGEDVLDEAQTFSTKHLKLVMEKLENDLAEQVKESLHVPIYWRLPRMEARNFISIYQKDAKRNFLLLELAKLDFNLLQSVYLKELKELAEWWKDLNIKEKLPFARDRMVECYFWATGSVPEPQFYKCRRNLTKFGSLTTVLDDVYDIYGSMDELDAYTNAVNRWDLEAMEELPEYMKVCYSAMYNHVNEMVEDASNDLGLDILPYIRDQVGIQC</sequence>
<name>A0A6P5WP94_DURZI</name>
<dbReference type="KEGG" id="dzi:111276062"/>
<dbReference type="InterPro" id="IPR001906">
    <property type="entry name" value="Terpene_synth_N"/>
</dbReference>
<dbReference type="InterPro" id="IPR050148">
    <property type="entry name" value="Terpene_synthase-like"/>
</dbReference>
<accession>A0A6P5WP94</accession>
<dbReference type="PANTHER" id="PTHR31225:SF218">
    <property type="entry name" value="GERANIOL SYNTHASE, CHLOROPLASTIC-LIKE"/>
    <property type="match status" value="1"/>
</dbReference>
<keyword evidence="2" id="KW-0460">Magnesium</keyword>
<evidence type="ECO:0000259" key="3">
    <source>
        <dbReference type="Pfam" id="PF01397"/>
    </source>
</evidence>
<keyword evidence="1" id="KW-0479">Metal-binding</keyword>
<dbReference type="RefSeq" id="XP_022717547.1">
    <property type="nucleotide sequence ID" value="XM_022861812.1"/>
</dbReference>
<gene>
    <name evidence="6" type="primary">LOC111276062</name>
</gene>
<dbReference type="Proteomes" id="UP000515121">
    <property type="component" value="Unplaced"/>
</dbReference>
<dbReference type="SUPFAM" id="SSF48239">
    <property type="entry name" value="Terpenoid cyclases/Protein prenyltransferases"/>
    <property type="match status" value="1"/>
</dbReference>
<dbReference type="GO" id="GO:0016114">
    <property type="term" value="P:terpenoid biosynthetic process"/>
    <property type="evidence" value="ECO:0007669"/>
    <property type="project" value="InterPro"/>
</dbReference>
<dbReference type="AlphaFoldDB" id="A0A6P5WP94"/>
<dbReference type="Pfam" id="PF01397">
    <property type="entry name" value="Terpene_synth"/>
    <property type="match status" value="1"/>
</dbReference>
<reference evidence="6" key="1">
    <citation type="submission" date="2025-08" db="UniProtKB">
        <authorList>
            <consortium name="RefSeq"/>
        </authorList>
    </citation>
    <scope>IDENTIFICATION</scope>
    <source>
        <tissue evidence="6">Fruit stalk</tissue>
    </source>
</reference>
<dbReference type="InterPro" id="IPR036965">
    <property type="entry name" value="Terpene_synth_N_sf"/>
</dbReference>
<evidence type="ECO:0000313" key="6">
    <source>
        <dbReference type="RefSeq" id="XP_022717547.1"/>
    </source>
</evidence>
<dbReference type="InterPro" id="IPR008949">
    <property type="entry name" value="Isoprenoid_synthase_dom_sf"/>
</dbReference>
<organism evidence="5 6">
    <name type="scientific">Durio zibethinus</name>
    <name type="common">Durian</name>
    <dbReference type="NCBI Taxonomy" id="66656"/>
    <lineage>
        <taxon>Eukaryota</taxon>
        <taxon>Viridiplantae</taxon>
        <taxon>Streptophyta</taxon>
        <taxon>Embryophyta</taxon>
        <taxon>Tracheophyta</taxon>
        <taxon>Spermatophyta</taxon>
        <taxon>Magnoliopsida</taxon>
        <taxon>eudicotyledons</taxon>
        <taxon>Gunneridae</taxon>
        <taxon>Pentapetalae</taxon>
        <taxon>rosids</taxon>
        <taxon>malvids</taxon>
        <taxon>Malvales</taxon>
        <taxon>Malvaceae</taxon>
        <taxon>Helicteroideae</taxon>
        <taxon>Durio</taxon>
    </lineage>
</organism>
<feature type="domain" description="Terpene synthase N-terminal" evidence="3">
    <location>
        <begin position="10"/>
        <end position="81"/>
    </location>
</feature>
<feature type="domain" description="Terpene synthase metal-binding" evidence="4">
    <location>
        <begin position="138"/>
        <end position="255"/>
    </location>
</feature>
<keyword evidence="5" id="KW-1185">Reference proteome</keyword>
<dbReference type="InterPro" id="IPR008930">
    <property type="entry name" value="Terpenoid_cyclase/PrenylTrfase"/>
</dbReference>
<dbReference type="GeneID" id="111276062"/>
<dbReference type="GO" id="GO:0010333">
    <property type="term" value="F:terpene synthase activity"/>
    <property type="evidence" value="ECO:0007669"/>
    <property type="project" value="InterPro"/>
</dbReference>
<dbReference type="SUPFAM" id="SSF48576">
    <property type="entry name" value="Terpenoid synthases"/>
    <property type="match status" value="1"/>
</dbReference>
<dbReference type="Gene3D" id="1.10.600.10">
    <property type="entry name" value="Farnesyl Diphosphate Synthase"/>
    <property type="match status" value="1"/>
</dbReference>
<evidence type="ECO:0000259" key="4">
    <source>
        <dbReference type="Pfam" id="PF03936"/>
    </source>
</evidence>
<dbReference type="GO" id="GO:0000287">
    <property type="term" value="F:magnesium ion binding"/>
    <property type="evidence" value="ECO:0007669"/>
    <property type="project" value="InterPro"/>
</dbReference>
<evidence type="ECO:0000256" key="1">
    <source>
        <dbReference type="ARBA" id="ARBA00022723"/>
    </source>
</evidence>
<dbReference type="InterPro" id="IPR005630">
    <property type="entry name" value="Terpene_synthase_metal-bd"/>
</dbReference>
<evidence type="ECO:0000256" key="2">
    <source>
        <dbReference type="ARBA" id="ARBA00022842"/>
    </source>
</evidence>
<dbReference type="PANTHER" id="PTHR31225">
    <property type="entry name" value="OS04G0344100 PROTEIN-RELATED"/>
    <property type="match status" value="1"/>
</dbReference>
<evidence type="ECO:0000313" key="5">
    <source>
        <dbReference type="Proteomes" id="UP000515121"/>
    </source>
</evidence>
<protein>
    <submittedName>
        <fullName evidence="6">Probable terpene synthase 9</fullName>
    </submittedName>
</protein>